<comment type="caution">
    <text evidence="1">The sequence shown here is derived from an EMBL/GenBank/DDBJ whole genome shotgun (WGS) entry which is preliminary data.</text>
</comment>
<proteinExistence type="predicted"/>
<reference evidence="1 2" key="1">
    <citation type="submission" date="2023-10" db="EMBL/GenBank/DDBJ databases">
        <authorList>
            <person name="Venkata Ramana C."/>
            <person name="Sasikala C."/>
            <person name="Dhurka M."/>
        </authorList>
    </citation>
    <scope>NUCLEOTIDE SEQUENCE [LARGE SCALE GENOMIC DNA]</scope>
    <source>
        <strain evidence="1 2">KCTC 32151</strain>
    </source>
</reference>
<gene>
    <name evidence="1" type="ORF">R2G56_08305</name>
</gene>
<name>A0ABU4AJ62_9HYPH</name>
<organism evidence="1 2">
    <name type="scientific">Nitratireductor aquimarinus</name>
    <dbReference type="NCBI Taxonomy" id="889300"/>
    <lineage>
        <taxon>Bacteria</taxon>
        <taxon>Pseudomonadati</taxon>
        <taxon>Pseudomonadota</taxon>
        <taxon>Alphaproteobacteria</taxon>
        <taxon>Hyphomicrobiales</taxon>
        <taxon>Phyllobacteriaceae</taxon>
        <taxon>Nitratireductor</taxon>
    </lineage>
</organism>
<dbReference type="EMBL" id="JAWLIP010000003">
    <property type="protein sequence ID" value="MDV6226285.1"/>
    <property type="molecule type" value="Genomic_DNA"/>
</dbReference>
<evidence type="ECO:0000313" key="2">
    <source>
        <dbReference type="Proteomes" id="UP001185659"/>
    </source>
</evidence>
<protein>
    <submittedName>
        <fullName evidence="1">Uncharacterized protein</fullName>
    </submittedName>
</protein>
<evidence type="ECO:0000313" key="1">
    <source>
        <dbReference type="EMBL" id="MDV6226285.1"/>
    </source>
</evidence>
<keyword evidence="2" id="KW-1185">Reference proteome</keyword>
<dbReference type="Proteomes" id="UP001185659">
    <property type="component" value="Unassembled WGS sequence"/>
</dbReference>
<dbReference type="RefSeq" id="WP_317560974.1">
    <property type="nucleotide sequence ID" value="NZ_JAWLIP010000003.1"/>
</dbReference>
<sequence>MALTFPLSLAAFQDAINVATAPFRLQRFEEMSGLGSGQFLTDELAPPLWSASVRLNAAFHDDGLEIQALLDTLDGSLHSFLFYDPRTAFPRLDPKGAQLAGATPVVLSIEADNKSLRLGDLPAGYPLSRGDMLAFEYGANPARRTLHRLSEPVVADAQGETAPFEVRPHFGPGAAAGGAVELIKPAAFMRIVPDSLSVSEADDFGTVAISFSVLQRLHP</sequence>
<accession>A0ABU4AJ62</accession>